<name>A0A3L6N022_FUSOX</name>
<dbReference type="GO" id="GO:0005634">
    <property type="term" value="C:nucleus"/>
    <property type="evidence" value="ECO:0007669"/>
    <property type="project" value="UniProtKB-SubCell"/>
</dbReference>
<evidence type="ECO:0000256" key="2">
    <source>
        <dbReference type="ARBA" id="ARBA00022723"/>
    </source>
</evidence>
<dbReference type="Pfam" id="PF05699">
    <property type="entry name" value="Dimer_Tnp_hAT"/>
    <property type="match status" value="1"/>
</dbReference>
<gene>
    <name evidence="8" type="ORF">BFJ65_g14604</name>
</gene>
<keyword evidence="2" id="KW-0479">Metal-binding</keyword>
<keyword evidence="5" id="KW-0539">Nucleus</keyword>
<accession>A0A3L6N022</accession>
<feature type="domain" description="HAT C-terminal dimerisation" evidence="7">
    <location>
        <begin position="620"/>
        <end position="691"/>
    </location>
</feature>
<dbReference type="GO" id="GO:0046983">
    <property type="term" value="F:protein dimerization activity"/>
    <property type="evidence" value="ECO:0007669"/>
    <property type="project" value="InterPro"/>
</dbReference>
<dbReference type="EMBL" id="MRCU01000010">
    <property type="protein sequence ID" value="RKK10608.1"/>
    <property type="molecule type" value="Genomic_DNA"/>
</dbReference>
<dbReference type="GO" id="GO:0008270">
    <property type="term" value="F:zinc ion binding"/>
    <property type="evidence" value="ECO:0007669"/>
    <property type="project" value="UniProtKB-KW"/>
</dbReference>
<feature type="region of interest" description="Disordered" evidence="6">
    <location>
        <begin position="1"/>
        <end position="23"/>
    </location>
</feature>
<dbReference type="Proteomes" id="UP000270866">
    <property type="component" value="Unassembled WGS sequence"/>
</dbReference>
<keyword evidence="3" id="KW-0863">Zinc-finger</keyword>
<evidence type="ECO:0000259" key="7">
    <source>
        <dbReference type="Pfam" id="PF05699"/>
    </source>
</evidence>
<dbReference type="AlphaFoldDB" id="A0A3L6N022"/>
<evidence type="ECO:0000256" key="6">
    <source>
        <dbReference type="SAM" id="MobiDB-lite"/>
    </source>
</evidence>
<dbReference type="PANTHER" id="PTHR46481">
    <property type="entry name" value="ZINC FINGER BED DOMAIN-CONTAINING PROTEIN 4"/>
    <property type="match status" value="1"/>
</dbReference>
<organism evidence="8 9">
    <name type="scientific">Fusarium oxysporum f. sp. cepae</name>
    <dbReference type="NCBI Taxonomy" id="396571"/>
    <lineage>
        <taxon>Eukaryota</taxon>
        <taxon>Fungi</taxon>
        <taxon>Dikarya</taxon>
        <taxon>Ascomycota</taxon>
        <taxon>Pezizomycotina</taxon>
        <taxon>Sordariomycetes</taxon>
        <taxon>Hypocreomycetidae</taxon>
        <taxon>Hypocreales</taxon>
        <taxon>Nectriaceae</taxon>
        <taxon>Fusarium</taxon>
        <taxon>Fusarium oxysporum species complex</taxon>
    </lineage>
</organism>
<evidence type="ECO:0000256" key="5">
    <source>
        <dbReference type="ARBA" id="ARBA00023242"/>
    </source>
</evidence>
<evidence type="ECO:0000313" key="9">
    <source>
        <dbReference type="Proteomes" id="UP000270866"/>
    </source>
</evidence>
<dbReference type="InterPro" id="IPR008906">
    <property type="entry name" value="HATC_C_dom"/>
</dbReference>
<evidence type="ECO:0000256" key="3">
    <source>
        <dbReference type="ARBA" id="ARBA00022771"/>
    </source>
</evidence>
<comment type="caution">
    <text evidence="8">The sequence shown here is derived from an EMBL/GenBank/DDBJ whole genome shotgun (WGS) entry which is preliminary data.</text>
</comment>
<sequence>MASESDILSSIGDSNSQTSDQLPSNFFSIMDRQYPDKNKPLAAGRKRKTKGTVLYVCRLCPKWSHGHRATAVQHIKNRHAAQLRPPPSPSPISSNQRSLPAMFASIPTPDSLRQVFNRQAYNEAVIGLLTQRRAPFSAVKWNELKDLALACNPTIGDQLITSRRQAMRHIAENHVFYRDQIKDKLAIASSPIHISTDLWTSPHRHALLAVCAQWVDQDYQLQKALLGLPECRGSHSGERQADLIMSILETFGIMSKLGYHTGDNATSNNTCLESIARRLKENLNIDYDPKKRRIRCIGHIINLSLQAFLLGSSNEALVAALEAASEVTSEDLLIRFSQALTTRRRRGRRRLSRSDVDEDYLGIEGIPALRKLHGLAVWTRCSSLNSQLWDDEVGLRLGIDNETRWSSWYHVLDKLFKKKAQIVQFMHENEQILGENRLTAADWDLLQKAYLFLQPFDGATLCAEGNKASLSQSLFLMDCLLSHYENEKRHYSAPETRDERMLHAIDMGWFIMDKYYTMTEDVPVYSAALLLDPSKRDAYIKQNWPGSWHDNAIGGAQEIWEEEYNIELPTKPPAAPSAVADIVEHESNKLAQLARNMKVKTAVLRSEDDFVTFITAQPIEIDSTPLQWWCASEQRRRYPRLSRMAIAILSISPESSEPERAFSGARRTCSWDRLRIKCANIERVECIGSWLREGHIIPTSRGGFGLPMMFSALKDNLTNSDDDLEDREDID</sequence>
<protein>
    <recommendedName>
        <fullName evidence="7">HAT C-terminal dimerisation domain-containing protein</fullName>
    </recommendedName>
</protein>
<evidence type="ECO:0000256" key="4">
    <source>
        <dbReference type="ARBA" id="ARBA00022833"/>
    </source>
</evidence>
<comment type="subcellular location">
    <subcellularLocation>
        <location evidence="1">Nucleus</location>
    </subcellularLocation>
</comment>
<reference evidence="8 9" key="1">
    <citation type="journal article" date="2018" name="Sci. Rep.">
        <title>Characterisation of pathogen-specific regions and novel effector candidates in Fusarium oxysporum f. sp. cepae.</title>
        <authorList>
            <person name="Armitage A.D."/>
            <person name="Taylor A."/>
            <person name="Sobczyk M.K."/>
            <person name="Baxter L."/>
            <person name="Greenfield B.P."/>
            <person name="Bates H.J."/>
            <person name="Wilson F."/>
            <person name="Jackson A.C."/>
            <person name="Ott S."/>
            <person name="Harrison R.J."/>
            <person name="Clarkson J.P."/>
        </authorList>
    </citation>
    <scope>NUCLEOTIDE SEQUENCE [LARGE SCALE GENOMIC DNA]</scope>
    <source>
        <strain evidence="8 9">FoC_Fus2</strain>
    </source>
</reference>
<evidence type="ECO:0000256" key="1">
    <source>
        <dbReference type="ARBA" id="ARBA00004123"/>
    </source>
</evidence>
<dbReference type="SUPFAM" id="SSF53098">
    <property type="entry name" value="Ribonuclease H-like"/>
    <property type="match status" value="1"/>
</dbReference>
<proteinExistence type="predicted"/>
<keyword evidence="4" id="KW-0862">Zinc</keyword>
<dbReference type="InterPro" id="IPR052035">
    <property type="entry name" value="ZnF_BED_domain_contain"/>
</dbReference>
<evidence type="ECO:0000313" key="8">
    <source>
        <dbReference type="EMBL" id="RKK10608.1"/>
    </source>
</evidence>
<dbReference type="PANTHER" id="PTHR46481:SF10">
    <property type="entry name" value="ZINC FINGER BED DOMAIN-CONTAINING PROTEIN 39"/>
    <property type="match status" value="1"/>
</dbReference>
<dbReference type="InterPro" id="IPR012337">
    <property type="entry name" value="RNaseH-like_sf"/>
</dbReference>